<keyword evidence="8" id="KW-1185">Reference proteome</keyword>
<dbReference type="PROSITE" id="PS00624">
    <property type="entry name" value="GMC_OXRED_2"/>
    <property type="match status" value="1"/>
</dbReference>
<dbReference type="PIRSF" id="PIRSF000137">
    <property type="entry name" value="Alcohol_oxidase"/>
    <property type="match status" value="1"/>
</dbReference>
<feature type="binding site" evidence="4">
    <location>
        <begin position="542"/>
        <end position="543"/>
    </location>
    <ligand>
        <name>FAD</name>
        <dbReference type="ChEBI" id="CHEBI:57692"/>
    </ligand>
</feature>
<protein>
    <submittedName>
        <fullName evidence="7">Dehydrogenase patE</fullName>
    </submittedName>
</protein>
<dbReference type="GO" id="GO:0050660">
    <property type="term" value="F:flavin adenine dinucleotide binding"/>
    <property type="evidence" value="ECO:0007669"/>
    <property type="project" value="InterPro"/>
</dbReference>
<feature type="domain" description="Glucose-methanol-choline oxidoreductase N-terminal" evidence="6">
    <location>
        <begin position="261"/>
        <end position="275"/>
    </location>
</feature>
<dbReference type="Pfam" id="PF05199">
    <property type="entry name" value="GMC_oxred_C"/>
    <property type="match status" value="1"/>
</dbReference>
<feature type="active site" description="Proton donor" evidence="3">
    <location>
        <position position="497"/>
    </location>
</feature>
<reference evidence="7 8" key="1">
    <citation type="submission" date="2018-05" db="EMBL/GenBank/DDBJ databases">
        <title>Whole genome sequencing for identification of molecular markers to develop diagnostic detection tools for the regulated plant pathogen Lachnellula willkommii.</title>
        <authorList>
            <person name="Giroux E."/>
            <person name="Bilodeau G."/>
        </authorList>
    </citation>
    <scope>NUCLEOTIDE SEQUENCE [LARGE SCALE GENOMIC DNA]</scope>
    <source>
        <strain evidence="7 8">CBS 203.66</strain>
    </source>
</reference>
<dbReference type="Gene3D" id="3.30.560.10">
    <property type="entry name" value="Glucose Oxidase, domain 3"/>
    <property type="match status" value="2"/>
</dbReference>
<dbReference type="InterPro" id="IPR000172">
    <property type="entry name" value="GMC_OxRdtase_N"/>
</dbReference>
<name>A0A8T9BG36_9HELO</name>
<dbReference type="OrthoDB" id="269227at2759"/>
<evidence type="ECO:0000256" key="1">
    <source>
        <dbReference type="ARBA" id="ARBA00010790"/>
    </source>
</evidence>
<evidence type="ECO:0000259" key="6">
    <source>
        <dbReference type="PROSITE" id="PS00624"/>
    </source>
</evidence>
<feature type="chain" id="PRO_5035905074" evidence="5">
    <location>
        <begin position="18"/>
        <end position="560"/>
    </location>
</feature>
<proteinExistence type="inferred from homology"/>
<evidence type="ECO:0000256" key="3">
    <source>
        <dbReference type="PIRSR" id="PIRSR000137-1"/>
    </source>
</evidence>
<dbReference type="EMBL" id="QGMF01000265">
    <property type="protein sequence ID" value="TVY17343.1"/>
    <property type="molecule type" value="Genomic_DNA"/>
</dbReference>
<dbReference type="PANTHER" id="PTHR11552:SF138">
    <property type="entry name" value="DEHYDROGENASE PKFF-RELATED"/>
    <property type="match status" value="1"/>
</dbReference>
<dbReference type="Proteomes" id="UP000469559">
    <property type="component" value="Unassembled WGS sequence"/>
</dbReference>
<organism evidence="7 8">
    <name type="scientific">Lachnellula arida</name>
    <dbReference type="NCBI Taxonomy" id="1316785"/>
    <lineage>
        <taxon>Eukaryota</taxon>
        <taxon>Fungi</taxon>
        <taxon>Dikarya</taxon>
        <taxon>Ascomycota</taxon>
        <taxon>Pezizomycotina</taxon>
        <taxon>Leotiomycetes</taxon>
        <taxon>Helotiales</taxon>
        <taxon>Lachnaceae</taxon>
        <taxon>Lachnellula</taxon>
    </lineage>
</organism>
<evidence type="ECO:0000256" key="5">
    <source>
        <dbReference type="SAM" id="SignalP"/>
    </source>
</evidence>
<comment type="caution">
    <text evidence="7">The sequence shown here is derived from an EMBL/GenBank/DDBJ whole genome shotgun (WGS) entry which is preliminary data.</text>
</comment>
<evidence type="ECO:0000256" key="2">
    <source>
        <dbReference type="ARBA" id="ARBA00023180"/>
    </source>
</evidence>
<dbReference type="InterPro" id="IPR006076">
    <property type="entry name" value="FAD-dep_OxRdtase"/>
</dbReference>
<dbReference type="AlphaFoldDB" id="A0A8T9BG36"/>
<evidence type="ECO:0000313" key="7">
    <source>
        <dbReference type="EMBL" id="TVY17343.1"/>
    </source>
</evidence>
<keyword evidence="4" id="KW-0274">FAD</keyword>
<feature type="signal peptide" evidence="5">
    <location>
        <begin position="1"/>
        <end position="17"/>
    </location>
</feature>
<keyword evidence="2" id="KW-0325">Glycoprotein</keyword>
<dbReference type="Pfam" id="PF01266">
    <property type="entry name" value="DAO"/>
    <property type="match status" value="1"/>
</dbReference>
<dbReference type="GO" id="GO:0016614">
    <property type="term" value="F:oxidoreductase activity, acting on CH-OH group of donors"/>
    <property type="evidence" value="ECO:0007669"/>
    <property type="project" value="InterPro"/>
</dbReference>
<dbReference type="InterPro" id="IPR007867">
    <property type="entry name" value="GMC_OxRtase_C"/>
</dbReference>
<dbReference type="Gene3D" id="3.50.50.60">
    <property type="entry name" value="FAD/NAD(P)-binding domain"/>
    <property type="match status" value="2"/>
</dbReference>
<evidence type="ECO:0000313" key="8">
    <source>
        <dbReference type="Proteomes" id="UP000469559"/>
    </source>
</evidence>
<dbReference type="SUPFAM" id="SSF51905">
    <property type="entry name" value="FAD/NAD(P)-binding domain"/>
    <property type="match status" value="1"/>
</dbReference>
<dbReference type="InterPro" id="IPR012132">
    <property type="entry name" value="GMC_OxRdtase"/>
</dbReference>
<dbReference type="InterPro" id="IPR036188">
    <property type="entry name" value="FAD/NAD-bd_sf"/>
</dbReference>
<comment type="cofactor">
    <cofactor evidence="4">
        <name>FAD</name>
        <dbReference type="ChEBI" id="CHEBI:57692"/>
    </cofactor>
</comment>
<dbReference type="SUPFAM" id="SSF54373">
    <property type="entry name" value="FAD-linked reductases, C-terminal domain"/>
    <property type="match status" value="1"/>
</dbReference>
<gene>
    <name evidence="7" type="primary">patE_2</name>
    <name evidence="7" type="ORF">LARI1_G003458</name>
</gene>
<dbReference type="PANTHER" id="PTHR11552">
    <property type="entry name" value="GLUCOSE-METHANOL-CHOLINE GMC OXIDOREDUCTASE"/>
    <property type="match status" value="1"/>
</dbReference>
<feature type="active site" description="Proton acceptor" evidence="3">
    <location>
        <position position="541"/>
    </location>
</feature>
<evidence type="ECO:0000256" key="4">
    <source>
        <dbReference type="PIRSR" id="PIRSR000137-2"/>
    </source>
</evidence>
<dbReference type="GO" id="GO:0044550">
    <property type="term" value="P:secondary metabolite biosynthetic process"/>
    <property type="evidence" value="ECO:0007669"/>
    <property type="project" value="TreeGrafter"/>
</dbReference>
<keyword evidence="5" id="KW-0732">Signal</keyword>
<dbReference type="Pfam" id="PF00732">
    <property type="entry name" value="GMC_oxred_N"/>
    <property type="match status" value="1"/>
</dbReference>
<accession>A0A8T9BG36</accession>
<keyword evidence="4" id="KW-0285">Flavoprotein</keyword>
<comment type="similarity">
    <text evidence="1">Belongs to the GMC oxidoreductase family.</text>
</comment>
<sequence>MLKFFLTVIHLLPFTFAYYESLTATGLMGSHYGVPGFNETFDYVVIGGGTAGLTIATRLAQQGNQVAVIEAGGFYEIDNGNLSSIPGDSAYFVGSNPALNNPFIDWEIHTTPQVGLGGRTMLYTSGKTFGGGSARNYMLYQRPLGGPLKVTYSNWANALSSWLIRSLQTLGLKEAPDFVSGSLLGYQYVAATMDRETQTRSSSETSFLREGIEQTNLILYPNTLAKKIILDSNKTARGVNIARNDVSWTLSANKEVILSTGTFHSPQLLMVSGIGPKETLNQYGIPVISALAGVGQNMWDHIIFGVSYPVGVQTHSQLSNPAFAAQQLDDYLTRRTGILSSTGADILGWEHLPSNLTNTFSNITKEGLADFPLDWPDIELLFLDGYSGNQSDFLEGSPHDGRQYASVSAALVKPFGRGNVTISSADIAISPVVNPNFLADPRDQEVAIAAFKRARQVFQANSILPIIVGAEAYPGANITTDAQILDSLKIQAGPVYHASCTNAMGTADDPLAVVDSHAKVFGVTGLRVVDASALPFLPPGHPQATIYMLAEKIAALIAAG</sequence>